<organism evidence="1 2">
    <name type="scientific">Neolentinus lepideus HHB14362 ss-1</name>
    <dbReference type="NCBI Taxonomy" id="1314782"/>
    <lineage>
        <taxon>Eukaryota</taxon>
        <taxon>Fungi</taxon>
        <taxon>Dikarya</taxon>
        <taxon>Basidiomycota</taxon>
        <taxon>Agaricomycotina</taxon>
        <taxon>Agaricomycetes</taxon>
        <taxon>Gloeophyllales</taxon>
        <taxon>Gloeophyllaceae</taxon>
        <taxon>Neolentinus</taxon>
    </lineage>
</organism>
<gene>
    <name evidence="1" type="ORF">NEOLEDRAFT_1178092</name>
</gene>
<name>A0A165T127_9AGAM</name>
<dbReference type="InParanoid" id="A0A165T127"/>
<dbReference type="EMBL" id="KV425569">
    <property type="protein sequence ID" value="KZT25976.1"/>
    <property type="molecule type" value="Genomic_DNA"/>
</dbReference>
<dbReference type="GO" id="GO:0003676">
    <property type="term" value="F:nucleic acid binding"/>
    <property type="evidence" value="ECO:0007669"/>
    <property type="project" value="InterPro"/>
</dbReference>
<keyword evidence="2" id="KW-1185">Reference proteome</keyword>
<evidence type="ECO:0000313" key="2">
    <source>
        <dbReference type="Proteomes" id="UP000076761"/>
    </source>
</evidence>
<dbReference type="InterPro" id="IPR036397">
    <property type="entry name" value="RNaseH_sf"/>
</dbReference>
<dbReference type="STRING" id="1314782.A0A165T127"/>
<dbReference type="InterPro" id="IPR012337">
    <property type="entry name" value="RNaseH-like_sf"/>
</dbReference>
<dbReference type="SUPFAM" id="SSF53098">
    <property type="entry name" value="Ribonuclease H-like"/>
    <property type="match status" value="1"/>
</dbReference>
<proteinExistence type="predicted"/>
<dbReference type="PANTHER" id="PTHR43040">
    <property type="entry name" value="RIBONUCLEASE D"/>
    <property type="match status" value="1"/>
</dbReference>
<dbReference type="OrthoDB" id="26838at2759"/>
<dbReference type="Gene3D" id="3.30.420.10">
    <property type="entry name" value="Ribonuclease H-like superfamily/Ribonuclease H"/>
    <property type="match status" value="1"/>
</dbReference>
<dbReference type="AlphaFoldDB" id="A0A165T127"/>
<protein>
    <submittedName>
        <fullName evidence="1">Uncharacterized protein</fullName>
    </submittedName>
</protein>
<dbReference type="Proteomes" id="UP000076761">
    <property type="component" value="Unassembled WGS sequence"/>
</dbReference>
<dbReference type="PANTHER" id="PTHR43040:SF1">
    <property type="entry name" value="RIBONUCLEASE D"/>
    <property type="match status" value="1"/>
</dbReference>
<reference evidence="1 2" key="1">
    <citation type="journal article" date="2016" name="Mol. Biol. Evol.">
        <title>Comparative Genomics of Early-Diverging Mushroom-Forming Fungi Provides Insights into the Origins of Lignocellulose Decay Capabilities.</title>
        <authorList>
            <person name="Nagy L.G."/>
            <person name="Riley R."/>
            <person name="Tritt A."/>
            <person name="Adam C."/>
            <person name="Daum C."/>
            <person name="Floudas D."/>
            <person name="Sun H."/>
            <person name="Yadav J.S."/>
            <person name="Pangilinan J."/>
            <person name="Larsson K.H."/>
            <person name="Matsuura K."/>
            <person name="Barry K."/>
            <person name="Labutti K."/>
            <person name="Kuo R."/>
            <person name="Ohm R.A."/>
            <person name="Bhattacharya S.S."/>
            <person name="Shirouzu T."/>
            <person name="Yoshinaga Y."/>
            <person name="Martin F.M."/>
            <person name="Grigoriev I.V."/>
            <person name="Hibbett D.S."/>
        </authorList>
    </citation>
    <scope>NUCLEOTIDE SEQUENCE [LARGE SCALE GENOMIC DNA]</scope>
    <source>
        <strain evidence="1 2">HHB14362 ss-1</strain>
    </source>
</reference>
<evidence type="ECO:0000313" key="1">
    <source>
        <dbReference type="EMBL" id="KZT25976.1"/>
    </source>
</evidence>
<accession>A0A165T127</accession>
<sequence length="317" mass="36343">MSYEVNFTYYTDRATFKDAVSTLRRSRTLILDCEGLVIGMHGGALSLLCLGTADDQAIFVFDVLTLRANAVNINTLLQLLRRDDIMKITWDGRMDFVEIQETYGVKMMGVLDLQLAEVISRNSVRHEGERNRINRLARRYFGFQVIRKNPHLYKDIHLVLGMAGCLEDNKLGDGVKKDTEVIAMHRANGTTDIYLISLLYHDFRRRGWVNEGSLRDLQLHSQRYVGMFQDSGGLDPENVFLKGPMIMLPELLITGEHQYEVDREVDAEDIEVQVVHCGGDEERAAAKQRLDIQRRRVKSEVEVKAEFHLLHPSLFCI</sequence>